<sequence length="461" mass="50384">MREIAFRWIDRYLINVTLKENFLYLFFAPVLAMVIVCSTLIDAAEDQQQALLNANIETMNRLIASSDLSEQQILSALADSGVKLTSSNTHTPSKLVADALPSYVSGLDWSHISVMVVSCIFLAISLYYIMTFIGGALYNIFEAVSKLADGDLSHRIGHAPARNDFNLIARTVDRVSEREQKLVIATQQAIALIREISLDLQKRGMENQRLTDEQQQRIDSLASATEEMAGSILQVANHAKDTSHEMTVATQATTQGQNNVDLTRQSINQLGNEINKAAEAVAQLDHNTAEIDDVVTTINAISEQTNLLALNAAIEAARAGEKGRGFAVVADEVRTLAGRTQTATVEIKKMIEALQSNSQGLMKVMNHTVDNAQACEKLMGSVSDDILSISDQNQHVADRSIEIAAASEQQGVVASTLALDVERVREQSQSFSDMVSRSAHEVEQLNHHAVELDALMKGLKV</sequence>
<comment type="caution">
    <text evidence="6">The sequence shown here is derived from an EMBL/GenBank/DDBJ whole genome shotgun (WGS) entry which is preliminary data.</text>
</comment>
<dbReference type="PROSITE" id="PS50111">
    <property type="entry name" value="CHEMOTAXIS_TRANSDUC_2"/>
    <property type="match status" value="1"/>
</dbReference>
<dbReference type="InterPro" id="IPR004089">
    <property type="entry name" value="MCPsignal_dom"/>
</dbReference>
<evidence type="ECO:0000256" key="2">
    <source>
        <dbReference type="ARBA" id="ARBA00023224"/>
    </source>
</evidence>
<evidence type="ECO:0000256" key="1">
    <source>
        <dbReference type="ARBA" id="ARBA00004370"/>
    </source>
</evidence>
<evidence type="ECO:0000256" key="4">
    <source>
        <dbReference type="SAM" id="Phobius"/>
    </source>
</evidence>
<evidence type="ECO:0000259" key="5">
    <source>
        <dbReference type="PROSITE" id="PS50111"/>
    </source>
</evidence>
<evidence type="ECO:0000313" key="7">
    <source>
        <dbReference type="Proteomes" id="UP001169719"/>
    </source>
</evidence>
<dbReference type="Gene3D" id="1.10.287.950">
    <property type="entry name" value="Methyl-accepting chemotaxis protein"/>
    <property type="match status" value="1"/>
</dbReference>
<dbReference type="Pfam" id="PF00015">
    <property type="entry name" value="MCPsignal"/>
    <property type="match status" value="1"/>
</dbReference>
<keyword evidence="7" id="KW-1185">Reference proteome</keyword>
<organism evidence="6 7">
    <name type="scientific">Vibrio agarivorans</name>
    <dbReference type="NCBI Taxonomy" id="153622"/>
    <lineage>
        <taxon>Bacteria</taxon>
        <taxon>Pseudomonadati</taxon>
        <taxon>Pseudomonadota</taxon>
        <taxon>Gammaproteobacteria</taxon>
        <taxon>Vibrionales</taxon>
        <taxon>Vibrionaceae</taxon>
        <taxon>Vibrio</taxon>
    </lineage>
</organism>
<keyword evidence="4" id="KW-0472">Membrane</keyword>
<protein>
    <submittedName>
        <fullName evidence="6">Methyl-accepting chemotaxis protein</fullName>
    </submittedName>
</protein>
<feature type="transmembrane region" description="Helical" evidence="4">
    <location>
        <begin position="112"/>
        <end position="138"/>
    </location>
</feature>
<reference evidence="6" key="1">
    <citation type="submission" date="2024-05" db="EMBL/GenBank/DDBJ databases">
        <title>Genome Sequences of Four Agar- Degrading Marine Bacteria.</title>
        <authorList>
            <person name="Phillips E.K."/>
            <person name="Shaffer J.C."/>
            <person name="Henson M.W."/>
            <person name="Temperton B."/>
            <person name="Thrash C.J."/>
            <person name="Martin M.O."/>
        </authorList>
    </citation>
    <scope>NUCLEOTIDE SEQUENCE</scope>
    <source>
        <strain evidence="6">EKP203</strain>
    </source>
</reference>
<comment type="subcellular location">
    <subcellularLocation>
        <location evidence="1">Membrane</location>
    </subcellularLocation>
</comment>
<dbReference type="RefSeq" id="WP_289961492.1">
    <property type="nucleotide sequence ID" value="NZ_JAUEOZ010000001.1"/>
</dbReference>
<feature type="domain" description="Methyl-accepting transducer" evidence="5">
    <location>
        <begin position="189"/>
        <end position="425"/>
    </location>
</feature>
<dbReference type="EMBL" id="JAUEOZ010000001">
    <property type="protein sequence ID" value="MDN2481374.1"/>
    <property type="molecule type" value="Genomic_DNA"/>
</dbReference>
<evidence type="ECO:0000256" key="3">
    <source>
        <dbReference type="PROSITE-ProRule" id="PRU00284"/>
    </source>
</evidence>
<feature type="transmembrane region" description="Helical" evidence="4">
    <location>
        <begin position="21"/>
        <end position="41"/>
    </location>
</feature>
<dbReference type="PANTHER" id="PTHR32089">
    <property type="entry name" value="METHYL-ACCEPTING CHEMOTAXIS PROTEIN MCPB"/>
    <property type="match status" value="1"/>
</dbReference>
<dbReference type="SMART" id="SM00283">
    <property type="entry name" value="MA"/>
    <property type="match status" value="1"/>
</dbReference>
<dbReference type="SUPFAM" id="SSF58104">
    <property type="entry name" value="Methyl-accepting chemotaxis protein (MCP) signaling domain"/>
    <property type="match status" value="1"/>
</dbReference>
<name>A0ABT7Y012_9VIBR</name>
<keyword evidence="2 3" id="KW-0807">Transducer</keyword>
<keyword evidence="4" id="KW-1133">Transmembrane helix</keyword>
<accession>A0ABT7Y012</accession>
<dbReference type="Proteomes" id="UP001169719">
    <property type="component" value="Unassembled WGS sequence"/>
</dbReference>
<proteinExistence type="predicted"/>
<keyword evidence="4" id="KW-0812">Transmembrane</keyword>
<gene>
    <name evidence="6" type="ORF">QWJ08_08195</name>
</gene>
<dbReference type="PANTHER" id="PTHR32089:SF65">
    <property type="entry name" value="CHEMOTAXIS SIGNAL TRANSDUCTION SYSTEM METHYL ACCEPTING SENSORY TRANSDUCER"/>
    <property type="match status" value="1"/>
</dbReference>
<evidence type="ECO:0000313" key="6">
    <source>
        <dbReference type="EMBL" id="MDN2481374.1"/>
    </source>
</evidence>